<evidence type="ECO:0000313" key="5">
    <source>
        <dbReference type="Proteomes" id="UP001209540"/>
    </source>
</evidence>
<dbReference type="InterPro" id="IPR025110">
    <property type="entry name" value="AMP-bd_C"/>
</dbReference>
<evidence type="ECO:0000256" key="1">
    <source>
        <dbReference type="ARBA" id="ARBA00006432"/>
    </source>
</evidence>
<name>A0AAD5KQ96_9FUNG</name>
<gene>
    <name evidence="4" type="ORF">BDA99DRAFT_531237</name>
</gene>
<dbReference type="Proteomes" id="UP001209540">
    <property type="component" value="Unassembled WGS sequence"/>
</dbReference>
<protein>
    <recommendedName>
        <fullName evidence="3">AMP-binding enzyme C-terminal domain-containing protein</fullName>
    </recommendedName>
</protein>
<dbReference type="Gene3D" id="3.30.300.30">
    <property type="match status" value="1"/>
</dbReference>
<organism evidence="4 5">
    <name type="scientific">Phascolomyces articulosus</name>
    <dbReference type="NCBI Taxonomy" id="60185"/>
    <lineage>
        <taxon>Eukaryota</taxon>
        <taxon>Fungi</taxon>
        <taxon>Fungi incertae sedis</taxon>
        <taxon>Mucoromycota</taxon>
        <taxon>Mucoromycotina</taxon>
        <taxon>Mucoromycetes</taxon>
        <taxon>Mucorales</taxon>
        <taxon>Lichtheimiaceae</taxon>
        <taxon>Phascolomyces</taxon>
    </lineage>
</organism>
<sequence length="104" mass="12037">MIKTHLTILYVVHAELEALLLKNPNVNDYAIIGVYYDQEQFTEIPRAFVVLKRDVNHIIKTVDALKKFVADNVSTYKQIRSAVSHDAIQRVPQGRYFVIFCVMK</sequence>
<feature type="domain" description="AMP-binding enzyme C-terminal" evidence="3">
    <location>
        <begin position="15"/>
        <end position="90"/>
    </location>
</feature>
<dbReference type="PANTHER" id="PTHR24096">
    <property type="entry name" value="LONG-CHAIN-FATTY-ACID--COA LIGASE"/>
    <property type="match status" value="1"/>
</dbReference>
<evidence type="ECO:0000256" key="2">
    <source>
        <dbReference type="ARBA" id="ARBA00022598"/>
    </source>
</evidence>
<proteinExistence type="inferred from homology"/>
<dbReference type="SUPFAM" id="SSF56801">
    <property type="entry name" value="Acetyl-CoA synthetase-like"/>
    <property type="match status" value="1"/>
</dbReference>
<dbReference type="InterPro" id="IPR045851">
    <property type="entry name" value="AMP-bd_C_sf"/>
</dbReference>
<dbReference type="AlphaFoldDB" id="A0AAD5KQ96"/>
<reference evidence="4" key="2">
    <citation type="submission" date="2023-02" db="EMBL/GenBank/DDBJ databases">
        <authorList>
            <consortium name="DOE Joint Genome Institute"/>
            <person name="Mondo S.J."/>
            <person name="Chang Y."/>
            <person name="Wang Y."/>
            <person name="Ahrendt S."/>
            <person name="Andreopoulos W."/>
            <person name="Barry K."/>
            <person name="Beard J."/>
            <person name="Benny G.L."/>
            <person name="Blankenship S."/>
            <person name="Bonito G."/>
            <person name="Cuomo C."/>
            <person name="Desiro A."/>
            <person name="Gervers K.A."/>
            <person name="Hundley H."/>
            <person name="Kuo A."/>
            <person name="LaButti K."/>
            <person name="Lang B.F."/>
            <person name="Lipzen A."/>
            <person name="O'Donnell K."/>
            <person name="Pangilinan J."/>
            <person name="Reynolds N."/>
            <person name="Sandor L."/>
            <person name="Smith M.W."/>
            <person name="Tsang A."/>
            <person name="Grigoriev I.V."/>
            <person name="Stajich J.E."/>
            <person name="Spatafora J.W."/>
        </authorList>
    </citation>
    <scope>NUCLEOTIDE SEQUENCE</scope>
    <source>
        <strain evidence="4">RSA 2281</strain>
    </source>
</reference>
<reference evidence="4" key="1">
    <citation type="journal article" date="2022" name="IScience">
        <title>Evolution of zygomycete secretomes and the origins of terrestrial fungal ecologies.</title>
        <authorList>
            <person name="Chang Y."/>
            <person name="Wang Y."/>
            <person name="Mondo S."/>
            <person name="Ahrendt S."/>
            <person name="Andreopoulos W."/>
            <person name="Barry K."/>
            <person name="Beard J."/>
            <person name="Benny G.L."/>
            <person name="Blankenship S."/>
            <person name="Bonito G."/>
            <person name="Cuomo C."/>
            <person name="Desiro A."/>
            <person name="Gervers K.A."/>
            <person name="Hundley H."/>
            <person name="Kuo A."/>
            <person name="LaButti K."/>
            <person name="Lang B.F."/>
            <person name="Lipzen A."/>
            <person name="O'Donnell K."/>
            <person name="Pangilinan J."/>
            <person name="Reynolds N."/>
            <person name="Sandor L."/>
            <person name="Smith M.E."/>
            <person name="Tsang A."/>
            <person name="Grigoriev I.V."/>
            <person name="Stajich J.E."/>
            <person name="Spatafora J.W."/>
        </authorList>
    </citation>
    <scope>NUCLEOTIDE SEQUENCE</scope>
    <source>
        <strain evidence="4">RSA 2281</strain>
    </source>
</reference>
<comment type="similarity">
    <text evidence="1">Belongs to the ATP-dependent AMP-binding enzyme family.</text>
</comment>
<evidence type="ECO:0000259" key="3">
    <source>
        <dbReference type="Pfam" id="PF13193"/>
    </source>
</evidence>
<comment type="caution">
    <text evidence="4">The sequence shown here is derived from an EMBL/GenBank/DDBJ whole genome shotgun (WGS) entry which is preliminary data.</text>
</comment>
<evidence type="ECO:0000313" key="4">
    <source>
        <dbReference type="EMBL" id="KAI9278484.1"/>
    </source>
</evidence>
<dbReference type="PANTHER" id="PTHR24096:SF149">
    <property type="entry name" value="AMP-BINDING DOMAIN-CONTAINING PROTEIN-RELATED"/>
    <property type="match status" value="1"/>
</dbReference>
<dbReference type="Pfam" id="PF13193">
    <property type="entry name" value="AMP-binding_C"/>
    <property type="match status" value="1"/>
</dbReference>
<accession>A0AAD5KQ96</accession>
<keyword evidence="5" id="KW-1185">Reference proteome</keyword>
<dbReference type="EMBL" id="JAIXMP010000001">
    <property type="protein sequence ID" value="KAI9278484.1"/>
    <property type="molecule type" value="Genomic_DNA"/>
</dbReference>
<keyword evidence="2" id="KW-0436">Ligase</keyword>
<dbReference type="GO" id="GO:0016405">
    <property type="term" value="F:CoA-ligase activity"/>
    <property type="evidence" value="ECO:0007669"/>
    <property type="project" value="TreeGrafter"/>
</dbReference>